<comment type="caution">
    <text evidence="1">The sequence shown here is derived from an EMBL/GenBank/DDBJ whole genome shotgun (WGS) entry which is preliminary data.</text>
</comment>
<accession>A0A4U6D356</accession>
<proteinExistence type="predicted"/>
<organism evidence="1 2">
    <name type="scientific">Dyadobacter frigoris</name>
    <dbReference type="NCBI Taxonomy" id="2576211"/>
    <lineage>
        <taxon>Bacteria</taxon>
        <taxon>Pseudomonadati</taxon>
        <taxon>Bacteroidota</taxon>
        <taxon>Cytophagia</taxon>
        <taxon>Cytophagales</taxon>
        <taxon>Spirosomataceae</taxon>
        <taxon>Dyadobacter</taxon>
    </lineage>
</organism>
<reference evidence="1 2" key="1">
    <citation type="submission" date="2019-05" db="EMBL/GenBank/DDBJ databases">
        <title>Dyadobacter AR-3-8 sp. nov., isolated from arctic soil.</title>
        <authorList>
            <person name="Chaudhary D.K."/>
        </authorList>
    </citation>
    <scope>NUCLEOTIDE SEQUENCE [LARGE SCALE GENOMIC DNA]</scope>
    <source>
        <strain evidence="1 2">AR-3-8</strain>
    </source>
</reference>
<dbReference type="Proteomes" id="UP000304900">
    <property type="component" value="Unassembled WGS sequence"/>
</dbReference>
<keyword evidence="2" id="KW-1185">Reference proteome</keyword>
<dbReference type="OrthoDB" id="955523at2"/>
<gene>
    <name evidence="1" type="ORF">FDK13_13660</name>
</gene>
<evidence type="ECO:0008006" key="3">
    <source>
        <dbReference type="Google" id="ProtNLM"/>
    </source>
</evidence>
<evidence type="ECO:0000313" key="2">
    <source>
        <dbReference type="Proteomes" id="UP000304900"/>
    </source>
</evidence>
<evidence type="ECO:0000313" key="1">
    <source>
        <dbReference type="EMBL" id="TKT91739.1"/>
    </source>
</evidence>
<protein>
    <recommendedName>
        <fullName evidence="3">Lipoprotein</fullName>
    </recommendedName>
</protein>
<name>A0A4U6D356_9BACT</name>
<dbReference type="AlphaFoldDB" id="A0A4U6D356"/>
<dbReference type="EMBL" id="SZVO01000006">
    <property type="protein sequence ID" value="TKT91739.1"/>
    <property type="molecule type" value="Genomic_DNA"/>
</dbReference>
<sequence>MVSCKDKDKDAAVDPDFAPGFVGSYNTTTVDGITTTVQDWDITTTEKNILAINYTKSIKVAVSGTVITAVQIFPLVNVKATAEDSFTIDEVVDVQQTTQNALRQRLQGVATKVTNAAGKAQLNITLDYTTSSTGVKEEAYLEFKKK</sequence>